<dbReference type="InterPro" id="IPR050306">
    <property type="entry name" value="PfkB_Carbo_kinase"/>
</dbReference>
<accession>Q11C04</accession>
<dbReference type="GO" id="GO:0006000">
    <property type="term" value="P:fructose metabolic process"/>
    <property type="evidence" value="ECO:0007669"/>
    <property type="project" value="UniProtKB-ARBA"/>
</dbReference>
<protein>
    <submittedName>
        <fullName evidence="9">5-dehydro-2-deoxygluconokinase</fullName>
        <ecNumber evidence="9">2.7.1.92</ecNumber>
    </submittedName>
</protein>
<gene>
    <name evidence="9" type="ordered locus">Meso_3703</name>
</gene>
<dbReference type="EC" id="2.7.1.92" evidence="9"/>
<dbReference type="PANTHER" id="PTHR43085">
    <property type="entry name" value="HEXOKINASE FAMILY MEMBER"/>
    <property type="match status" value="1"/>
</dbReference>
<evidence type="ECO:0000259" key="7">
    <source>
        <dbReference type="Pfam" id="PF00294"/>
    </source>
</evidence>
<sequence length="630" mass="68526">MQFDVAALGRIAVDLYGEQKGTSLEDTATFRRYVGGSSGNLAIGCARLGLKTAMISSTGEDPMGRYIRAELAKAGVDNTCVTANPQRRTALAFLGMQRADAIALDFYRDRAADMAVGFGDREAEKVRQSRLLALTGTHMSEPGTADALRKAVETAREAAGKVVLDIDFRKALWEQSPGGIEGVVSSINDLLDKINIVVGNEEEFLRLGGSNDIVEALKKVRGNTSALLVLKLGAEGSIAFAGEIPPRSEWRPVPGFKVYVLNVVGAGDAFLAGFLSLWLQGEPVNACLRRGNLNGALVVSRHACSDAMPFLAEIETIEDESAVDLIAKGSELERLHAVLKRPRVERGLTALAFDHRVPFAQLIAETGRSKADAIAFKKLIARAAKEVAGERGLANPGVLIDQHYGTDVMEALTEDGWWVGRPVEETGSRPLRFEAEDSLEETISAWNPKHVAKVLVWYHPGDDIALKNEQQASLKRLQACCRGRGQEWMLEVILPLDLERSDALLIAAVGELYAAGLKPDWLKLSGFETADAWDQLESMVKSFDPYCRGVILLGLSQPIEDLRIPIELAAQQPFCQGFAVGRSIFMDPARKWFAGISTDEETVNEIKGNYAKVVDMWSSTKQSTSIAEVA</sequence>
<evidence type="ECO:0000256" key="1">
    <source>
        <dbReference type="ARBA" id="ARBA00010688"/>
    </source>
</evidence>
<dbReference type="InterPro" id="IPR011611">
    <property type="entry name" value="PfkB_dom"/>
</dbReference>
<dbReference type="Pfam" id="PF00294">
    <property type="entry name" value="PfkB"/>
    <property type="match status" value="1"/>
</dbReference>
<dbReference type="PRINTS" id="PR00990">
    <property type="entry name" value="RIBOKINASE"/>
</dbReference>
<evidence type="ECO:0000256" key="5">
    <source>
        <dbReference type="ARBA" id="ARBA00022840"/>
    </source>
</evidence>
<organism evidence="9">
    <name type="scientific">Chelativorans sp. (strain BNC1)</name>
    <dbReference type="NCBI Taxonomy" id="266779"/>
    <lineage>
        <taxon>Bacteria</taxon>
        <taxon>Pseudomonadati</taxon>
        <taxon>Pseudomonadota</taxon>
        <taxon>Alphaproteobacteria</taxon>
        <taxon>Hyphomicrobiales</taxon>
        <taxon>Phyllobacteriaceae</taxon>
        <taxon>Chelativorans</taxon>
    </lineage>
</organism>
<dbReference type="CDD" id="cd01166">
    <property type="entry name" value="KdgK"/>
    <property type="match status" value="1"/>
</dbReference>
<dbReference type="KEGG" id="mes:Meso_3703"/>
<dbReference type="Gene3D" id="3.20.20.70">
    <property type="entry name" value="Aldolase class I"/>
    <property type="match status" value="1"/>
</dbReference>
<keyword evidence="5" id="KW-0067">ATP-binding</keyword>
<dbReference type="NCBIfam" id="TIGR04382">
    <property type="entry name" value="myo_inos_iolC_N"/>
    <property type="match status" value="1"/>
</dbReference>
<keyword evidence="3" id="KW-0547">Nucleotide-binding</keyword>
<dbReference type="HOGENOM" id="CLU_027634_6_0_5"/>
<evidence type="ECO:0000256" key="2">
    <source>
        <dbReference type="ARBA" id="ARBA00022679"/>
    </source>
</evidence>
<dbReference type="Gene3D" id="2.20.150.10">
    <property type="entry name" value="putative 5-dehydro-2- deoxygluconokinase"/>
    <property type="match status" value="1"/>
</dbReference>
<keyword evidence="2 6" id="KW-0808">Transferase</keyword>
<comment type="similarity">
    <text evidence="1 6">Belongs to the carbohydrate kinase PfkB family.</text>
</comment>
<dbReference type="STRING" id="266779.Meso_3703"/>
<dbReference type="EMBL" id="CP000390">
    <property type="protein sequence ID" value="ABG65071.1"/>
    <property type="molecule type" value="Genomic_DNA"/>
</dbReference>
<evidence type="ECO:0000256" key="4">
    <source>
        <dbReference type="ARBA" id="ARBA00022777"/>
    </source>
</evidence>
<dbReference type="GO" id="GO:0047590">
    <property type="term" value="F:5-dehydro-2-deoxygluconokinase activity"/>
    <property type="evidence" value="ECO:0007669"/>
    <property type="project" value="UniProtKB-EC"/>
</dbReference>
<dbReference type="GO" id="GO:0005524">
    <property type="term" value="F:ATP binding"/>
    <property type="evidence" value="ECO:0007669"/>
    <property type="project" value="UniProtKB-KW"/>
</dbReference>
<dbReference type="InterPro" id="IPR002139">
    <property type="entry name" value="Ribo/fructo_kinase"/>
</dbReference>
<dbReference type="InterPro" id="IPR013785">
    <property type="entry name" value="Aldolase_TIM"/>
</dbReference>
<feature type="domain" description="DUF2090" evidence="8">
    <location>
        <begin position="327"/>
        <end position="619"/>
    </location>
</feature>
<dbReference type="InterPro" id="IPR030830">
    <property type="entry name" value="Myo_inos_IolC"/>
</dbReference>
<dbReference type="PROSITE" id="PS00584">
    <property type="entry name" value="PFKB_KINASES_2"/>
    <property type="match status" value="1"/>
</dbReference>
<dbReference type="InterPro" id="IPR002173">
    <property type="entry name" value="Carboh/pur_kinase_PfkB_CS"/>
</dbReference>
<dbReference type="eggNOG" id="COG3892">
    <property type="taxonomic scope" value="Bacteria"/>
</dbReference>
<dbReference type="eggNOG" id="COG0524">
    <property type="taxonomic scope" value="Bacteria"/>
</dbReference>
<proteinExistence type="inferred from homology"/>
<evidence type="ECO:0000256" key="3">
    <source>
        <dbReference type="ARBA" id="ARBA00022741"/>
    </source>
</evidence>
<name>Q11C04_CHESB</name>
<keyword evidence="4 6" id="KW-0418">Kinase</keyword>
<dbReference type="InterPro" id="IPR018659">
    <property type="entry name" value="DUF2090"/>
</dbReference>
<dbReference type="InterPro" id="IPR023314">
    <property type="entry name" value="Myo_inos_IolC-like_sf"/>
</dbReference>
<evidence type="ECO:0000259" key="8">
    <source>
        <dbReference type="Pfam" id="PF09863"/>
    </source>
</evidence>
<dbReference type="SUPFAM" id="SSF53613">
    <property type="entry name" value="Ribokinase-like"/>
    <property type="match status" value="1"/>
</dbReference>
<evidence type="ECO:0000256" key="6">
    <source>
        <dbReference type="RuleBase" id="RU003704"/>
    </source>
</evidence>
<dbReference type="GO" id="GO:0008865">
    <property type="term" value="F:fructokinase activity"/>
    <property type="evidence" value="ECO:0007669"/>
    <property type="project" value="UniProtKB-ARBA"/>
</dbReference>
<dbReference type="Pfam" id="PF09863">
    <property type="entry name" value="DUF2090"/>
    <property type="match status" value="1"/>
</dbReference>
<dbReference type="PANTHER" id="PTHR43085:SF49">
    <property type="entry name" value="5-DEHYDRO-2-DEOXYGLUCONOKINASE"/>
    <property type="match status" value="1"/>
</dbReference>
<dbReference type="InterPro" id="IPR029056">
    <property type="entry name" value="Ribokinase-like"/>
</dbReference>
<dbReference type="AlphaFoldDB" id="Q11C04"/>
<reference evidence="9" key="1">
    <citation type="submission" date="2006-06" db="EMBL/GenBank/DDBJ databases">
        <title>Complete sequence of chromosome of Chelativorans sp. BNC1.</title>
        <authorList>
            <consortium name="US DOE Joint Genome Institute"/>
            <person name="Copeland A."/>
            <person name="Lucas S."/>
            <person name="Lapidus A."/>
            <person name="Barry K."/>
            <person name="Detter J.C."/>
            <person name="Glavina del Rio T."/>
            <person name="Hammon N."/>
            <person name="Israni S."/>
            <person name="Dalin E."/>
            <person name="Tice H."/>
            <person name="Pitluck S."/>
            <person name="Chertkov O."/>
            <person name="Brettin T."/>
            <person name="Bruce D."/>
            <person name="Han C."/>
            <person name="Tapia R."/>
            <person name="Gilna P."/>
            <person name="Schmutz J."/>
            <person name="Larimer F."/>
            <person name="Land M."/>
            <person name="Hauser L."/>
            <person name="Kyrpides N."/>
            <person name="Mikhailova N."/>
            <person name="Richardson P."/>
        </authorList>
    </citation>
    <scope>NUCLEOTIDE SEQUENCE</scope>
    <source>
        <strain evidence="9">BNC1</strain>
    </source>
</reference>
<dbReference type="Gene3D" id="3.40.1190.20">
    <property type="match status" value="1"/>
</dbReference>
<evidence type="ECO:0000313" key="9">
    <source>
        <dbReference type="EMBL" id="ABG65071.1"/>
    </source>
</evidence>
<feature type="domain" description="Carbohydrate kinase PfkB" evidence="7">
    <location>
        <begin position="4"/>
        <end position="309"/>
    </location>
</feature>